<dbReference type="InterPro" id="IPR022641">
    <property type="entry name" value="CheR_N"/>
</dbReference>
<protein>
    <recommendedName>
        <fullName evidence="1">Chemotaxis receptor methyltransferase CheR N-terminal domain-containing protein</fullName>
    </recommendedName>
</protein>
<accession>D5RTW9</accession>
<evidence type="ECO:0000259" key="1">
    <source>
        <dbReference type="Pfam" id="PF03705"/>
    </source>
</evidence>
<dbReference type="EMBL" id="ADVL01000863">
    <property type="protein sequence ID" value="EFH09249.1"/>
    <property type="molecule type" value="Genomic_DNA"/>
</dbReference>
<dbReference type="Gene3D" id="1.10.155.10">
    <property type="entry name" value="Chemotaxis receptor methyltransferase CheR, N-terminal domain"/>
    <property type="match status" value="1"/>
</dbReference>
<dbReference type="HOGENOM" id="CLU_3193401_0_0_5"/>
<dbReference type="SUPFAM" id="SSF47757">
    <property type="entry name" value="Chemotaxis receptor methyltransferase CheR, N-terminal domain"/>
    <property type="match status" value="1"/>
</dbReference>
<dbReference type="InterPro" id="IPR036804">
    <property type="entry name" value="CheR_N_sf"/>
</dbReference>
<dbReference type="Proteomes" id="UP000005324">
    <property type="component" value="Unassembled WGS sequence"/>
</dbReference>
<feature type="domain" description="Chemotaxis receptor methyltransferase CheR N-terminal" evidence="1">
    <location>
        <begin position="6"/>
        <end position="45"/>
    </location>
</feature>
<reference evidence="2 3" key="1">
    <citation type="submission" date="2010-04" db="EMBL/GenBank/DDBJ databases">
        <authorList>
            <person name="Qin X."/>
            <person name="Bachman B."/>
            <person name="Battles P."/>
            <person name="Bell A."/>
            <person name="Bess C."/>
            <person name="Bickham C."/>
            <person name="Chaboub L."/>
            <person name="Chen D."/>
            <person name="Coyle M."/>
            <person name="Deiros D.R."/>
            <person name="Dinh H."/>
            <person name="Forbes L."/>
            <person name="Fowler G."/>
            <person name="Francisco L."/>
            <person name="Fu Q."/>
            <person name="Gubbala S."/>
            <person name="Hale W."/>
            <person name="Han Y."/>
            <person name="Hemphill L."/>
            <person name="Highlander S.K."/>
            <person name="Hirani K."/>
            <person name="Hogues M."/>
            <person name="Jackson L."/>
            <person name="Jakkamsetti A."/>
            <person name="Javaid M."/>
            <person name="Jiang H."/>
            <person name="Korchina V."/>
            <person name="Kovar C."/>
            <person name="Lara F."/>
            <person name="Lee S."/>
            <person name="Mata R."/>
            <person name="Mathew T."/>
            <person name="Moen C."/>
            <person name="Morales K."/>
            <person name="Munidasa M."/>
            <person name="Nazareth L."/>
            <person name="Ngo R."/>
            <person name="Nguyen L."/>
            <person name="Okwuonu G."/>
            <person name="Ongeri F."/>
            <person name="Patil S."/>
            <person name="Petrosino J."/>
            <person name="Pham C."/>
            <person name="Pham P."/>
            <person name="Pu L.-L."/>
            <person name="Puazo M."/>
            <person name="Raj R."/>
            <person name="Reid J."/>
            <person name="Rouhana J."/>
            <person name="Saada N."/>
            <person name="Shang Y."/>
            <person name="Simmons D."/>
            <person name="Thornton R."/>
            <person name="Warren J."/>
            <person name="Weissenberger G."/>
            <person name="Zhang J."/>
            <person name="Zhang L."/>
            <person name="Zhou C."/>
            <person name="Zhu D."/>
            <person name="Muzny D."/>
            <person name="Worley K."/>
            <person name="Gibbs R."/>
        </authorList>
    </citation>
    <scope>NUCLEOTIDE SEQUENCE [LARGE SCALE GENOMIC DNA]</scope>
    <source>
        <strain evidence="2 3">ATCC 49957</strain>
    </source>
</reference>
<dbReference type="Pfam" id="PF03705">
    <property type="entry name" value="CheR_N"/>
    <property type="match status" value="1"/>
</dbReference>
<evidence type="ECO:0000313" key="3">
    <source>
        <dbReference type="Proteomes" id="UP000005324"/>
    </source>
</evidence>
<dbReference type="AlphaFoldDB" id="D5RTW9"/>
<feature type="non-terminal residue" evidence="2">
    <location>
        <position position="46"/>
    </location>
</feature>
<proteinExistence type="predicted"/>
<keyword evidence="3" id="KW-1185">Reference proteome</keyword>
<evidence type="ECO:0000313" key="2">
    <source>
        <dbReference type="EMBL" id="EFH09249.1"/>
    </source>
</evidence>
<gene>
    <name evidence="2" type="ORF">HMPREF0731_4531</name>
</gene>
<name>D5RTW9_9PROT</name>
<organism evidence="2 3">
    <name type="scientific">Pseudoroseomonas cervicalis ATCC 49957</name>
    <dbReference type="NCBI Taxonomy" id="525371"/>
    <lineage>
        <taxon>Bacteria</taxon>
        <taxon>Pseudomonadati</taxon>
        <taxon>Pseudomonadota</taxon>
        <taxon>Alphaproteobacteria</taxon>
        <taxon>Acetobacterales</taxon>
        <taxon>Roseomonadaceae</taxon>
        <taxon>Roseomonas</taxon>
    </lineage>
</organism>
<sequence length="46" mass="5000">MSESGFHDIARAIQGVSGLVLAPEQDYLLETRLGPVLRRHGLADLP</sequence>
<comment type="caution">
    <text evidence="2">The sequence shown here is derived from an EMBL/GenBank/DDBJ whole genome shotgun (WGS) entry which is preliminary data.</text>
</comment>